<name>A0ABD2VTK2_9HYME</name>
<gene>
    <name evidence="2" type="ORF">TKK_020047</name>
</gene>
<protein>
    <submittedName>
        <fullName evidence="2">Uncharacterized protein</fullName>
    </submittedName>
</protein>
<feature type="chain" id="PRO_5044867777" evidence="1">
    <location>
        <begin position="26"/>
        <end position="438"/>
    </location>
</feature>
<evidence type="ECO:0000256" key="1">
    <source>
        <dbReference type="SAM" id="SignalP"/>
    </source>
</evidence>
<dbReference type="AlphaFoldDB" id="A0ABD2VTK2"/>
<organism evidence="2 3">
    <name type="scientific">Trichogramma kaykai</name>
    <dbReference type="NCBI Taxonomy" id="54128"/>
    <lineage>
        <taxon>Eukaryota</taxon>
        <taxon>Metazoa</taxon>
        <taxon>Ecdysozoa</taxon>
        <taxon>Arthropoda</taxon>
        <taxon>Hexapoda</taxon>
        <taxon>Insecta</taxon>
        <taxon>Pterygota</taxon>
        <taxon>Neoptera</taxon>
        <taxon>Endopterygota</taxon>
        <taxon>Hymenoptera</taxon>
        <taxon>Apocrita</taxon>
        <taxon>Proctotrupomorpha</taxon>
        <taxon>Chalcidoidea</taxon>
        <taxon>Trichogrammatidae</taxon>
        <taxon>Trichogramma</taxon>
    </lineage>
</organism>
<comment type="caution">
    <text evidence="2">The sequence shown here is derived from an EMBL/GenBank/DDBJ whole genome shotgun (WGS) entry which is preliminary data.</text>
</comment>
<sequence length="438" mass="51106">MKNLDRHQLGSLILILLSIIAKTSSSIVGFQSSEVGNYFPGYKSYFGEESFYDDSIFYALCETPDSPKSTKFCRFGLDRSLTNETYECQIELRTKNAKHEILEEIRVVAFDEYRVIIAWQEPEESFGYHMRLANLDYRDCVMSLKQFDVQVVSILREVRFVVYDNSYEVIFENWMMCDRKLCRVRIDLQGKLLAGPAAWFTISDDDMSFMRRAQQLSVIPIKPRSYDFDHLLIKQFKEQSFDARGSLLEANDTIKIVSILRDDGSKKQLINYRRSGTNISSSLHQFAYSLVHKLIGICYQLNNRIYCSQFDRTGKLKFQVQLDFSYTLHEMTMYNLPLDEGFILLTTECLSDTCDSSMKHEHHLDIISPAGDRTKLTRFDRMECSVPRPTKMELHFYQNTDHSYCLSQICYDADVFSHINQFPYLKHIATCFSKDLVT</sequence>
<evidence type="ECO:0000313" key="3">
    <source>
        <dbReference type="Proteomes" id="UP001627154"/>
    </source>
</evidence>
<keyword evidence="1" id="KW-0732">Signal</keyword>
<accession>A0ABD2VTK2</accession>
<keyword evidence="3" id="KW-1185">Reference proteome</keyword>
<feature type="signal peptide" evidence="1">
    <location>
        <begin position="1"/>
        <end position="25"/>
    </location>
</feature>
<proteinExistence type="predicted"/>
<dbReference type="EMBL" id="JBJJXI010000178">
    <property type="protein sequence ID" value="KAL3384097.1"/>
    <property type="molecule type" value="Genomic_DNA"/>
</dbReference>
<reference evidence="2 3" key="1">
    <citation type="journal article" date="2024" name="bioRxiv">
        <title>A reference genome for Trichogramma kaykai: A tiny desert-dwelling parasitoid wasp with competing sex-ratio distorters.</title>
        <authorList>
            <person name="Culotta J."/>
            <person name="Lindsey A.R."/>
        </authorList>
    </citation>
    <scope>NUCLEOTIDE SEQUENCE [LARGE SCALE GENOMIC DNA]</scope>
    <source>
        <strain evidence="2 3">KSX58</strain>
    </source>
</reference>
<evidence type="ECO:0000313" key="2">
    <source>
        <dbReference type="EMBL" id="KAL3384097.1"/>
    </source>
</evidence>
<dbReference type="Proteomes" id="UP001627154">
    <property type="component" value="Unassembled WGS sequence"/>
</dbReference>